<dbReference type="CDD" id="cd04301">
    <property type="entry name" value="NAT_SF"/>
    <property type="match status" value="1"/>
</dbReference>
<keyword evidence="5" id="KW-1185">Reference proteome</keyword>
<evidence type="ECO:0000313" key="5">
    <source>
        <dbReference type="Proteomes" id="UP001500880"/>
    </source>
</evidence>
<gene>
    <name evidence="4" type="ORF">GCM10008986_20400</name>
</gene>
<dbReference type="Pfam" id="PF00583">
    <property type="entry name" value="Acetyltransf_1"/>
    <property type="match status" value="1"/>
</dbReference>
<reference evidence="4 5" key="1">
    <citation type="journal article" date="2019" name="Int. J. Syst. Evol. Microbiol.">
        <title>The Global Catalogue of Microorganisms (GCM) 10K type strain sequencing project: providing services to taxonomists for standard genome sequencing and annotation.</title>
        <authorList>
            <consortium name="The Broad Institute Genomics Platform"/>
            <consortium name="The Broad Institute Genome Sequencing Center for Infectious Disease"/>
            <person name="Wu L."/>
            <person name="Ma J."/>
        </authorList>
    </citation>
    <scope>NUCLEOTIDE SEQUENCE [LARGE SCALE GENOMIC DNA]</scope>
    <source>
        <strain evidence="4 5">JCM 12389</strain>
    </source>
</reference>
<dbReference type="InterPro" id="IPR016181">
    <property type="entry name" value="Acyl_CoA_acyltransferase"/>
</dbReference>
<name>A0ABN1BBL0_9BACI</name>
<dbReference type="SUPFAM" id="SSF55729">
    <property type="entry name" value="Acyl-CoA N-acyltransferases (Nat)"/>
    <property type="match status" value="1"/>
</dbReference>
<proteinExistence type="predicted"/>
<protein>
    <recommendedName>
        <fullName evidence="3">N-acetyltransferase domain-containing protein</fullName>
    </recommendedName>
</protein>
<evidence type="ECO:0000259" key="3">
    <source>
        <dbReference type="PROSITE" id="PS51186"/>
    </source>
</evidence>
<keyword evidence="2" id="KW-0012">Acyltransferase</keyword>
<dbReference type="Gene3D" id="3.40.630.30">
    <property type="match status" value="1"/>
</dbReference>
<dbReference type="EMBL" id="BAAADO010000004">
    <property type="protein sequence ID" value="GAA0493834.1"/>
    <property type="molecule type" value="Genomic_DNA"/>
</dbReference>
<accession>A0ABN1BBL0</accession>
<feature type="domain" description="N-acetyltransferase" evidence="3">
    <location>
        <begin position="3"/>
        <end position="165"/>
    </location>
</feature>
<dbReference type="InterPro" id="IPR051556">
    <property type="entry name" value="N-term/lysine_N-AcTrnsfr"/>
</dbReference>
<dbReference type="Proteomes" id="UP001500880">
    <property type="component" value="Unassembled WGS sequence"/>
</dbReference>
<dbReference type="PROSITE" id="PS51186">
    <property type="entry name" value="GNAT"/>
    <property type="match status" value="1"/>
</dbReference>
<evidence type="ECO:0000256" key="2">
    <source>
        <dbReference type="ARBA" id="ARBA00023315"/>
    </source>
</evidence>
<evidence type="ECO:0000313" key="4">
    <source>
        <dbReference type="EMBL" id="GAA0493834.1"/>
    </source>
</evidence>
<dbReference type="PANTHER" id="PTHR42919:SF8">
    <property type="entry name" value="N-ALPHA-ACETYLTRANSFERASE 50"/>
    <property type="match status" value="1"/>
</dbReference>
<comment type="caution">
    <text evidence="4">The sequence shown here is derived from an EMBL/GenBank/DDBJ whole genome shotgun (WGS) entry which is preliminary data.</text>
</comment>
<organism evidence="4 5">
    <name type="scientific">Salinibacillus aidingensis</name>
    <dbReference type="NCBI Taxonomy" id="237684"/>
    <lineage>
        <taxon>Bacteria</taxon>
        <taxon>Bacillati</taxon>
        <taxon>Bacillota</taxon>
        <taxon>Bacilli</taxon>
        <taxon>Bacillales</taxon>
        <taxon>Bacillaceae</taxon>
        <taxon>Salinibacillus</taxon>
    </lineage>
</organism>
<keyword evidence="1" id="KW-0808">Transferase</keyword>
<dbReference type="RefSeq" id="WP_343840528.1">
    <property type="nucleotide sequence ID" value="NZ_BAAADO010000004.1"/>
</dbReference>
<sequence length="165" mass="18716">MEISIQKPKPEHAEAIASICAKGWRQTVEGTLSAEYQRKNIEYWYNTDRVTKDIQNGAYTYIASAGNNVAGVIGGAPTGPEEGEIFVLYVDEHYRYQGIGRKLLKALTDDQLKEGVKRQWVSVQEDNQYGLPFYQARGFVFDRKRVTQTETGEEQVSLRFSRSIG</sequence>
<dbReference type="InterPro" id="IPR000182">
    <property type="entry name" value="GNAT_dom"/>
</dbReference>
<dbReference type="PANTHER" id="PTHR42919">
    <property type="entry name" value="N-ALPHA-ACETYLTRANSFERASE"/>
    <property type="match status" value="1"/>
</dbReference>
<evidence type="ECO:0000256" key="1">
    <source>
        <dbReference type="ARBA" id="ARBA00022679"/>
    </source>
</evidence>